<evidence type="ECO:0000256" key="1">
    <source>
        <dbReference type="ARBA" id="ARBA00022737"/>
    </source>
</evidence>
<dbReference type="SMART" id="SM00028">
    <property type="entry name" value="TPR"/>
    <property type="match status" value="3"/>
</dbReference>
<dbReference type="CDD" id="cd21380">
    <property type="entry name" value="CTWD_Cns1"/>
    <property type="match status" value="1"/>
</dbReference>
<gene>
    <name evidence="5" type="ORF">NEZAVI_LOCUS1601</name>
</gene>
<evidence type="ECO:0000259" key="4">
    <source>
        <dbReference type="Pfam" id="PF18972"/>
    </source>
</evidence>
<dbReference type="GO" id="GO:0005634">
    <property type="term" value="C:nucleus"/>
    <property type="evidence" value="ECO:0007669"/>
    <property type="project" value="TreeGrafter"/>
</dbReference>
<accession>A0A9P0GWG3</accession>
<dbReference type="AlphaFoldDB" id="A0A9P0GWG3"/>
<dbReference type="GO" id="GO:0030544">
    <property type="term" value="F:Hsp70 protein binding"/>
    <property type="evidence" value="ECO:0007669"/>
    <property type="project" value="TreeGrafter"/>
</dbReference>
<evidence type="ECO:0000256" key="3">
    <source>
        <dbReference type="ARBA" id="ARBA00023602"/>
    </source>
</evidence>
<evidence type="ECO:0000313" key="6">
    <source>
        <dbReference type="Proteomes" id="UP001152798"/>
    </source>
</evidence>
<dbReference type="OrthoDB" id="420195at2759"/>
<proteinExistence type="inferred from homology"/>
<dbReference type="InterPro" id="IPR019734">
    <property type="entry name" value="TPR_rpt"/>
</dbReference>
<dbReference type="GO" id="GO:0051879">
    <property type="term" value="F:Hsp90 protein binding"/>
    <property type="evidence" value="ECO:0007669"/>
    <property type="project" value="InterPro"/>
</dbReference>
<dbReference type="Proteomes" id="UP001152798">
    <property type="component" value="Chromosome 1"/>
</dbReference>
<comment type="similarity">
    <text evidence="3">Belongs to the TTC4 family.</text>
</comment>
<name>A0A9P0GWG3_NEZVI</name>
<dbReference type="Gene3D" id="1.25.40.10">
    <property type="entry name" value="Tetratricopeptide repeat domain"/>
    <property type="match status" value="1"/>
</dbReference>
<reference evidence="5" key="1">
    <citation type="submission" date="2022-01" db="EMBL/GenBank/DDBJ databases">
        <authorList>
            <person name="King R."/>
        </authorList>
    </citation>
    <scope>NUCLEOTIDE SEQUENCE</scope>
</reference>
<dbReference type="PANTHER" id="PTHR46035:SF1">
    <property type="entry name" value="TETRATRICOPEPTIDE REPEAT PROTEIN 4"/>
    <property type="match status" value="1"/>
</dbReference>
<dbReference type="Pfam" id="PF18972">
    <property type="entry name" value="Wheel"/>
    <property type="match status" value="1"/>
</dbReference>
<keyword evidence="6" id="KW-1185">Reference proteome</keyword>
<feature type="domain" description="Cns1/TTC4 wheel" evidence="4">
    <location>
        <begin position="271"/>
        <end position="376"/>
    </location>
</feature>
<dbReference type="InterPro" id="IPR011990">
    <property type="entry name" value="TPR-like_helical_dom_sf"/>
</dbReference>
<evidence type="ECO:0000313" key="5">
    <source>
        <dbReference type="EMBL" id="CAH1390389.1"/>
    </source>
</evidence>
<evidence type="ECO:0000256" key="2">
    <source>
        <dbReference type="ARBA" id="ARBA00022803"/>
    </source>
</evidence>
<dbReference type="SUPFAM" id="SSF48452">
    <property type="entry name" value="TPR-like"/>
    <property type="match status" value="1"/>
</dbReference>
<dbReference type="PANTHER" id="PTHR46035">
    <property type="entry name" value="TETRATRICOPEPTIDE REPEAT PROTEIN 4"/>
    <property type="match status" value="1"/>
</dbReference>
<dbReference type="GO" id="GO:0006457">
    <property type="term" value="P:protein folding"/>
    <property type="evidence" value="ECO:0007669"/>
    <property type="project" value="TreeGrafter"/>
</dbReference>
<dbReference type="InterPro" id="IPR044059">
    <property type="entry name" value="Csn1/TTC4_wheel"/>
</dbReference>
<protein>
    <recommendedName>
        <fullName evidence="4">Cns1/TTC4 wheel domain-containing protein</fullName>
    </recommendedName>
</protein>
<organism evidence="5 6">
    <name type="scientific">Nezara viridula</name>
    <name type="common">Southern green stink bug</name>
    <name type="synonym">Cimex viridulus</name>
    <dbReference type="NCBI Taxonomy" id="85310"/>
    <lineage>
        <taxon>Eukaryota</taxon>
        <taxon>Metazoa</taxon>
        <taxon>Ecdysozoa</taxon>
        <taxon>Arthropoda</taxon>
        <taxon>Hexapoda</taxon>
        <taxon>Insecta</taxon>
        <taxon>Pterygota</taxon>
        <taxon>Neoptera</taxon>
        <taxon>Paraneoptera</taxon>
        <taxon>Hemiptera</taxon>
        <taxon>Heteroptera</taxon>
        <taxon>Panheteroptera</taxon>
        <taxon>Pentatomomorpha</taxon>
        <taxon>Pentatomoidea</taxon>
        <taxon>Pentatomidae</taxon>
        <taxon>Pentatominae</taxon>
        <taxon>Nezara</taxon>
    </lineage>
</organism>
<sequence>MSEKINESNLTEKKKMTDQERIELATKLDKELDDFISGLEKKADKWKEGADWHKEMENHPFFMKTLPDGGEVSPLVEGLQQLKYSKEENSPEELAVSYKEDGNFNFKCKNYRMAIISYTEGLSQKPSNPELQAQLLNNRAAAHWELKNFRSCYNDCKAALKASPIYVKAEKRLAQVCFELHLFDECVDLCDKLLKGAVDNKLSSLRLRASKQKNVRDRNLRKEEVKKKKEEIKKATLKKMIEERGIKFFDKSCWELHETVLGQTVQIDGDHLVWPVIILYPEYKTSDVIENFHEKNTFQEQLDVIFEQPPDWDAESKYTPTSIVVHYEDVDGKIHVVNKNSTLGSVLKEPHFRVDGNTPSFIVHAKETEAYKKFLNHYN</sequence>
<keyword evidence="2" id="KW-0802">TPR repeat</keyword>
<keyword evidence="1" id="KW-0677">Repeat</keyword>
<dbReference type="GO" id="GO:0005829">
    <property type="term" value="C:cytosol"/>
    <property type="evidence" value="ECO:0007669"/>
    <property type="project" value="TreeGrafter"/>
</dbReference>
<dbReference type="EMBL" id="OV725077">
    <property type="protein sequence ID" value="CAH1390389.1"/>
    <property type="molecule type" value="Genomic_DNA"/>
</dbReference>